<organism evidence="2 3">
    <name type="scientific">Xenorhabdus bovienii str. kraussei Quebec</name>
    <dbReference type="NCBI Taxonomy" id="1398203"/>
    <lineage>
        <taxon>Bacteria</taxon>
        <taxon>Pseudomonadati</taxon>
        <taxon>Pseudomonadota</taxon>
        <taxon>Gammaproteobacteria</taxon>
        <taxon>Enterobacterales</taxon>
        <taxon>Morganellaceae</taxon>
        <taxon>Xenorhabdus</taxon>
    </lineage>
</organism>
<dbReference type="Proteomes" id="UP000028500">
    <property type="component" value="Unassembled WGS sequence"/>
</dbReference>
<evidence type="ECO:0000256" key="1">
    <source>
        <dbReference type="SAM" id="Phobius"/>
    </source>
</evidence>
<feature type="transmembrane region" description="Helical" evidence="1">
    <location>
        <begin position="104"/>
        <end position="123"/>
    </location>
</feature>
<dbReference type="InterPro" id="IPR005642">
    <property type="entry name" value="LysO"/>
</dbReference>
<keyword evidence="1" id="KW-0472">Membrane</keyword>
<evidence type="ECO:0000313" key="3">
    <source>
        <dbReference type="Proteomes" id="UP000028500"/>
    </source>
</evidence>
<feature type="transmembrane region" description="Helical" evidence="1">
    <location>
        <begin position="135"/>
        <end position="153"/>
    </location>
</feature>
<accession>A0A077P2L3</accession>
<dbReference type="GO" id="GO:0005886">
    <property type="term" value="C:plasma membrane"/>
    <property type="evidence" value="ECO:0007669"/>
    <property type="project" value="TreeGrafter"/>
</dbReference>
<dbReference type="PANTHER" id="PTHR35804">
    <property type="entry name" value="LYSINE EXPORTER LYSO"/>
    <property type="match status" value="1"/>
</dbReference>
<reference evidence="2" key="1">
    <citation type="submission" date="2013-07" db="EMBL/GenBank/DDBJ databases">
        <title>Sub-species coevolution in mutualistic symbiosis.</title>
        <authorList>
            <person name="Murfin K."/>
            <person name="Klassen J."/>
            <person name="Lee M."/>
            <person name="Forst S."/>
            <person name="Stock P."/>
            <person name="Goodrich-Blair H."/>
        </authorList>
    </citation>
    <scope>NUCLEOTIDE SEQUENCE [LARGE SCALE GENOMIC DNA]</scope>
    <source>
        <strain evidence="2">Kraussei Quebec</strain>
    </source>
</reference>
<dbReference type="HOGENOM" id="CLU_045681_1_1_6"/>
<dbReference type="EMBL" id="CBSY010000050">
    <property type="protein sequence ID" value="CDH18680.1"/>
    <property type="molecule type" value="Genomic_DNA"/>
</dbReference>
<dbReference type="Pfam" id="PF03956">
    <property type="entry name" value="Lys_export"/>
    <property type="match status" value="1"/>
</dbReference>
<sequence>MKDSLSVIVIIVSLLIIGFFLGKGIKTNIRDYLVSLISKIVIILLLCMGIEFGEVFNNTNTGMSIVKESIILASLISLSTFFLFIKYREKDKSGYNKSNFKKPIISCAIAMFSFILGVLFYSYTKISLHSINLSSNYVLYLLIVLVGMDLVNFKFSGINFDAIKIPLITILGTVIAATIFSKIYNYSLAESMLVSSGFGWFSLSGPMVNTLATPELGALAFMTDFFREIISIIFLYFMGRSQPQGAIGISGAASLDSALPFIKENCKPDNIKYAIVSGFILTLLAPLLISLFASLL</sequence>
<feature type="transmembrane region" description="Helical" evidence="1">
    <location>
        <begin position="6"/>
        <end position="25"/>
    </location>
</feature>
<keyword evidence="1" id="KW-1133">Transmembrane helix</keyword>
<evidence type="ECO:0000313" key="2">
    <source>
        <dbReference type="EMBL" id="CDH18680.1"/>
    </source>
</evidence>
<gene>
    <name evidence="2" type="primary">ybjE</name>
    <name evidence="2" type="ORF">XBKQ1_1430001</name>
</gene>
<dbReference type="PANTHER" id="PTHR35804:SF1">
    <property type="entry name" value="LYSINE EXPORTER LYSO"/>
    <property type="match status" value="1"/>
</dbReference>
<comment type="caution">
    <text evidence="2">The sequence shown here is derived from an EMBL/GenBank/DDBJ whole genome shotgun (WGS) entry which is preliminary data.</text>
</comment>
<feature type="transmembrane region" description="Helical" evidence="1">
    <location>
        <begin position="165"/>
        <end position="184"/>
    </location>
</feature>
<dbReference type="OrthoDB" id="5451742at2"/>
<keyword evidence="3" id="KW-1185">Reference proteome</keyword>
<feature type="transmembrane region" description="Helical" evidence="1">
    <location>
        <begin position="273"/>
        <end position="295"/>
    </location>
</feature>
<feature type="transmembrane region" description="Helical" evidence="1">
    <location>
        <begin position="32"/>
        <end position="53"/>
    </location>
</feature>
<feature type="transmembrane region" description="Helical" evidence="1">
    <location>
        <begin position="65"/>
        <end position="84"/>
    </location>
</feature>
<dbReference type="RefSeq" id="WP_038246242.1">
    <property type="nucleotide sequence ID" value="NZ_CAWLZI010000135.1"/>
</dbReference>
<protein>
    <submittedName>
        <fullName evidence="2">Putative membrane protein</fullName>
    </submittedName>
</protein>
<keyword evidence="1" id="KW-0812">Transmembrane</keyword>
<dbReference type="GO" id="GO:0015661">
    <property type="term" value="F:L-lysine efflux transmembrane transporter activity"/>
    <property type="evidence" value="ECO:0007669"/>
    <property type="project" value="InterPro"/>
</dbReference>
<dbReference type="AlphaFoldDB" id="A0A077P2L3"/>
<proteinExistence type="predicted"/>
<feature type="transmembrane region" description="Helical" evidence="1">
    <location>
        <begin position="216"/>
        <end position="237"/>
    </location>
</feature>
<name>A0A077P2L3_XENBV</name>